<dbReference type="Proteomes" id="UP001500782">
    <property type="component" value="Unassembled WGS sequence"/>
</dbReference>
<dbReference type="RefSeq" id="WP_343795322.1">
    <property type="nucleotide sequence ID" value="NZ_BAAADJ010000002.1"/>
</dbReference>
<proteinExistence type="predicted"/>
<dbReference type="EMBL" id="BAAADJ010000002">
    <property type="protein sequence ID" value="GAA0314062.1"/>
    <property type="molecule type" value="Genomic_DNA"/>
</dbReference>
<feature type="transmembrane region" description="Helical" evidence="1">
    <location>
        <begin position="45"/>
        <end position="64"/>
    </location>
</feature>
<keyword evidence="1" id="KW-0472">Membrane</keyword>
<gene>
    <name evidence="2" type="ORF">GCM10008967_00710</name>
</gene>
<organism evidence="2 3">
    <name type="scientific">Bacillus carboniphilus</name>
    <dbReference type="NCBI Taxonomy" id="86663"/>
    <lineage>
        <taxon>Bacteria</taxon>
        <taxon>Bacillati</taxon>
        <taxon>Bacillota</taxon>
        <taxon>Bacilli</taxon>
        <taxon>Bacillales</taxon>
        <taxon>Bacillaceae</taxon>
        <taxon>Bacillus</taxon>
    </lineage>
</organism>
<name>A0ABN0VPK1_9BACI</name>
<keyword evidence="1" id="KW-1133">Transmembrane helix</keyword>
<keyword evidence="1" id="KW-0812">Transmembrane</keyword>
<comment type="caution">
    <text evidence="2">The sequence shown here is derived from an EMBL/GenBank/DDBJ whole genome shotgun (WGS) entry which is preliminary data.</text>
</comment>
<reference evidence="2 3" key="1">
    <citation type="journal article" date="2019" name="Int. J. Syst. Evol. Microbiol.">
        <title>The Global Catalogue of Microorganisms (GCM) 10K type strain sequencing project: providing services to taxonomists for standard genome sequencing and annotation.</title>
        <authorList>
            <consortium name="The Broad Institute Genomics Platform"/>
            <consortium name="The Broad Institute Genome Sequencing Center for Infectious Disease"/>
            <person name="Wu L."/>
            <person name="Ma J."/>
        </authorList>
    </citation>
    <scope>NUCLEOTIDE SEQUENCE [LARGE SCALE GENOMIC DNA]</scope>
    <source>
        <strain evidence="2 3">JCM 9731</strain>
    </source>
</reference>
<keyword evidence="3" id="KW-1185">Reference proteome</keyword>
<feature type="transmembrane region" description="Helical" evidence="1">
    <location>
        <begin position="6"/>
        <end position="24"/>
    </location>
</feature>
<evidence type="ECO:0000313" key="3">
    <source>
        <dbReference type="Proteomes" id="UP001500782"/>
    </source>
</evidence>
<dbReference type="InterPro" id="IPR058724">
    <property type="entry name" value="YhzF"/>
</dbReference>
<protein>
    <submittedName>
        <fullName evidence="2">Uncharacterized protein</fullName>
    </submittedName>
</protein>
<dbReference type="Pfam" id="PF26302">
    <property type="entry name" value="YhzF"/>
    <property type="match status" value="1"/>
</dbReference>
<accession>A0ABN0VPK1</accession>
<evidence type="ECO:0000256" key="1">
    <source>
        <dbReference type="SAM" id="Phobius"/>
    </source>
</evidence>
<sequence length="65" mass="7254">MTAVMVILFLISFLLFGATVYYSMILKKSRMYPPKTIIRKKIQTLGTFAVASLLLGIILLYIPAG</sequence>
<evidence type="ECO:0000313" key="2">
    <source>
        <dbReference type="EMBL" id="GAA0314062.1"/>
    </source>
</evidence>